<evidence type="ECO:0000256" key="3">
    <source>
        <dbReference type="ARBA" id="ARBA00022603"/>
    </source>
</evidence>
<dbReference type="PRINTS" id="PR00508">
    <property type="entry name" value="S21N4MTFRASE"/>
</dbReference>
<dbReference type="AlphaFoldDB" id="A0A6J7ED50"/>
<dbReference type="PROSITE" id="PS00093">
    <property type="entry name" value="N4_MTASE"/>
    <property type="match status" value="1"/>
</dbReference>
<dbReference type="Pfam" id="PF01555">
    <property type="entry name" value="N6_N4_Mtase"/>
    <property type="match status" value="1"/>
</dbReference>
<keyword evidence="5" id="KW-0949">S-adenosyl-L-methionine</keyword>
<dbReference type="InterPro" id="IPR001091">
    <property type="entry name" value="RM_Methyltransferase"/>
</dbReference>
<gene>
    <name evidence="10" type="ORF">UFOPK3376_01547</name>
</gene>
<evidence type="ECO:0000256" key="1">
    <source>
        <dbReference type="ARBA" id="ARBA00010203"/>
    </source>
</evidence>
<keyword evidence="7" id="KW-0238">DNA-binding</keyword>
<dbReference type="EMBL" id="CAFBLP010000035">
    <property type="protein sequence ID" value="CAB4881162.1"/>
    <property type="molecule type" value="Genomic_DNA"/>
</dbReference>
<comment type="catalytic activity">
    <reaction evidence="8">
        <text>a 2'-deoxycytidine in DNA + S-adenosyl-L-methionine = an N(4)-methyl-2'-deoxycytidine in DNA + S-adenosyl-L-homocysteine + H(+)</text>
        <dbReference type="Rhea" id="RHEA:16857"/>
        <dbReference type="Rhea" id="RHEA-COMP:11369"/>
        <dbReference type="Rhea" id="RHEA-COMP:13674"/>
        <dbReference type="ChEBI" id="CHEBI:15378"/>
        <dbReference type="ChEBI" id="CHEBI:57856"/>
        <dbReference type="ChEBI" id="CHEBI:59789"/>
        <dbReference type="ChEBI" id="CHEBI:85452"/>
        <dbReference type="ChEBI" id="CHEBI:137933"/>
        <dbReference type="EC" id="2.1.1.113"/>
    </reaction>
</comment>
<evidence type="ECO:0000256" key="5">
    <source>
        <dbReference type="ARBA" id="ARBA00022691"/>
    </source>
</evidence>
<evidence type="ECO:0000256" key="4">
    <source>
        <dbReference type="ARBA" id="ARBA00022679"/>
    </source>
</evidence>
<keyword evidence="3" id="KW-0489">Methyltransferase</keyword>
<reference evidence="10" key="1">
    <citation type="submission" date="2020-05" db="EMBL/GenBank/DDBJ databases">
        <authorList>
            <person name="Chiriac C."/>
            <person name="Salcher M."/>
            <person name="Ghai R."/>
            <person name="Kavagutti S V."/>
        </authorList>
    </citation>
    <scope>NUCLEOTIDE SEQUENCE</scope>
</reference>
<dbReference type="GO" id="GO:0032259">
    <property type="term" value="P:methylation"/>
    <property type="evidence" value="ECO:0007669"/>
    <property type="project" value="UniProtKB-KW"/>
</dbReference>
<dbReference type="GO" id="GO:0015667">
    <property type="term" value="F:site-specific DNA-methyltransferase (cytosine-N4-specific) activity"/>
    <property type="evidence" value="ECO:0007669"/>
    <property type="project" value="UniProtKB-EC"/>
</dbReference>
<dbReference type="GO" id="GO:0009307">
    <property type="term" value="P:DNA restriction-modification system"/>
    <property type="evidence" value="ECO:0007669"/>
    <property type="project" value="UniProtKB-KW"/>
</dbReference>
<evidence type="ECO:0000313" key="10">
    <source>
        <dbReference type="EMBL" id="CAB4881162.1"/>
    </source>
</evidence>
<proteinExistence type="inferred from homology"/>
<dbReference type="InterPro" id="IPR029063">
    <property type="entry name" value="SAM-dependent_MTases_sf"/>
</dbReference>
<keyword evidence="6" id="KW-0680">Restriction system</keyword>
<evidence type="ECO:0000259" key="9">
    <source>
        <dbReference type="Pfam" id="PF01555"/>
    </source>
</evidence>
<evidence type="ECO:0000256" key="6">
    <source>
        <dbReference type="ARBA" id="ARBA00022747"/>
    </source>
</evidence>
<evidence type="ECO:0000256" key="7">
    <source>
        <dbReference type="ARBA" id="ARBA00023125"/>
    </source>
</evidence>
<dbReference type="GO" id="GO:0009007">
    <property type="term" value="F:site-specific DNA-methyltransferase (adenine-specific) activity"/>
    <property type="evidence" value="ECO:0007669"/>
    <property type="project" value="TreeGrafter"/>
</dbReference>
<dbReference type="PANTHER" id="PTHR13370:SF3">
    <property type="entry name" value="TRNA (GUANINE(10)-N2)-METHYLTRANSFERASE HOMOLOG"/>
    <property type="match status" value="1"/>
</dbReference>
<dbReference type="InterPro" id="IPR017985">
    <property type="entry name" value="MeTrfase_CN4_CS"/>
</dbReference>
<dbReference type="PANTHER" id="PTHR13370">
    <property type="entry name" value="RNA METHYLASE-RELATED"/>
    <property type="match status" value="1"/>
</dbReference>
<dbReference type="GO" id="GO:0005737">
    <property type="term" value="C:cytoplasm"/>
    <property type="evidence" value="ECO:0007669"/>
    <property type="project" value="TreeGrafter"/>
</dbReference>
<name>A0A6J7ED50_9ZZZZ</name>
<dbReference type="GO" id="GO:0008170">
    <property type="term" value="F:N-methyltransferase activity"/>
    <property type="evidence" value="ECO:0007669"/>
    <property type="project" value="InterPro"/>
</dbReference>
<feature type="domain" description="DNA methylase N-4/N-6" evidence="9">
    <location>
        <begin position="66"/>
        <end position="296"/>
    </location>
</feature>
<dbReference type="EC" id="2.1.1.113" evidence="2"/>
<dbReference type="GO" id="GO:0003677">
    <property type="term" value="F:DNA binding"/>
    <property type="evidence" value="ECO:0007669"/>
    <property type="project" value="UniProtKB-KW"/>
</dbReference>
<dbReference type="Gene3D" id="3.40.50.150">
    <property type="entry name" value="Vaccinia Virus protein VP39"/>
    <property type="match status" value="1"/>
</dbReference>
<comment type="similarity">
    <text evidence="1">Belongs to the N(4)/N(6)-methyltransferase family. N(4) subfamily.</text>
</comment>
<sequence>MEEKRRTTTSNFGVSRRESHDATGFYQRFTAPVVSADDTVAVPVPISEPFVCGDSRQMGSVADGSVALVVTSPPYFAGKAYEEELDREGIPASYIEYLELLHDVFAECVRVLEPGGRIAVNVANLGRKPYRSLSADVIHILQDRLGLLLRGEIIWRKAEGATGSCAWGSFRSPANPVLRDVTERVIVASKGRFDRARSAKQRHEQGLAWQSDLAADEFMELTLDLWDIPTESAKRVNHPAPFPVELPEKVISLFTYRDDLVLDPFMGSGSTLVAARRLGRRYVGYDLDPAYVAIARERVATESEARPAAPGSGAGASKLAEEALIAAGFTQVKSGHRVRRTGVVLSMSAADSTGRPWYFDVAGGATSHRAGLLKTDAVWRSLGRAAAVHAHIDGPLVVLTPAMPRAGTEGDMALRAAGHAALFDVVDINDPVAVARLAGYARGEKPEWM</sequence>
<dbReference type="InterPro" id="IPR002941">
    <property type="entry name" value="DNA_methylase_N4/N6"/>
</dbReference>
<evidence type="ECO:0000256" key="8">
    <source>
        <dbReference type="ARBA" id="ARBA00049120"/>
    </source>
</evidence>
<organism evidence="10">
    <name type="scientific">freshwater metagenome</name>
    <dbReference type="NCBI Taxonomy" id="449393"/>
    <lineage>
        <taxon>unclassified sequences</taxon>
        <taxon>metagenomes</taxon>
        <taxon>ecological metagenomes</taxon>
    </lineage>
</organism>
<accession>A0A6J7ED50</accession>
<dbReference type="SUPFAM" id="SSF53335">
    <property type="entry name" value="S-adenosyl-L-methionine-dependent methyltransferases"/>
    <property type="match status" value="1"/>
</dbReference>
<evidence type="ECO:0000256" key="2">
    <source>
        <dbReference type="ARBA" id="ARBA00012185"/>
    </source>
</evidence>
<protein>
    <recommendedName>
        <fullName evidence="2">site-specific DNA-methyltransferase (cytosine-N(4)-specific)</fullName>
        <ecNumber evidence="2">2.1.1.113</ecNumber>
    </recommendedName>
</protein>
<keyword evidence="4" id="KW-0808">Transferase</keyword>